<keyword evidence="3" id="KW-1185">Reference proteome</keyword>
<dbReference type="Pfam" id="PF13481">
    <property type="entry name" value="AAA_25"/>
    <property type="match status" value="1"/>
</dbReference>
<evidence type="ECO:0000313" key="3">
    <source>
        <dbReference type="Proteomes" id="UP000465360"/>
    </source>
</evidence>
<protein>
    <recommendedName>
        <fullName evidence="4">AAA family ATPase</fullName>
    </recommendedName>
</protein>
<dbReference type="RefSeq" id="WP_163712095.1">
    <property type="nucleotide sequence ID" value="NZ_BLKZ01000001.1"/>
</dbReference>
<dbReference type="AlphaFoldDB" id="A0A7I9YP33"/>
<organism evidence="2 3">
    <name type="scientific">Mycobacterium bourgelatii</name>
    <dbReference type="NCBI Taxonomy" id="1273442"/>
    <lineage>
        <taxon>Bacteria</taxon>
        <taxon>Bacillati</taxon>
        <taxon>Actinomycetota</taxon>
        <taxon>Actinomycetes</taxon>
        <taxon>Mycobacteriales</taxon>
        <taxon>Mycobacteriaceae</taxon>
        <taxon>Mycobacterium</taxon>
    </lineage>
</organism>
<dbReference type="SUPFAM" id="SSF52540">
    <property type="entry name" value="P-loop containing nucleoside triphosphate hydrolases"/>
    <property type="match status" value="1"/>
</dbReference>
<proteinExistence type="predicted"/>
<reference evidence="2 3" key="1">
    <citation type="journal article" date="2019" name="Emerg. Microbes Infect.">
        <title>Comprehensive subspecies identification of 175 nontuberculous mycobacteria species based on 7547 genomic profiles.</title>
        <authorList>
            <person name="Matsumoto Y."/>
            <person name="Kinjo T."/>
            <person name="Motooka D."/>
            <person name="Nabeya D."/>
            <person name="Jung N."/>
            <person name="Uechi K."/>
            <person name="Horii T."/>
            <person name="Iida T."/>
            <person name="Fujita J."/>
            <person name="Nakamura S."/>
        </authorList>
    </citation>
    <scope>NUCLEOTIDE SEQUENCE [LARGE SCALE GENOMIC DNA]</scope>
    <source>
        <strain evidence="2 3">JCM 30725</strain>
    </source>
</reference>
<evidence type="ECO:0000313" key="2">
    <source>
        <dbReference type="EMBL" id="GFG90436.1"/>
    </source>
</evidence>
<gene>
    <name evidence="2" type="ORF">MBOU_24780</name>
</gene>
<feature type="region of interest" description="Disordered" evidence="1">
    <location>
        <begin position="1"/>
        <end position="31"/>
    </location>
</feature>
<dbReference type="Proteomes" id="UP000465360">
    <property type="component" value="Unassembled WGS sequence"/>
</dbReference>
<evidence type="ECO:0008006" key="4">
    <source>
        <dbReference type="Google" id="ProtNLM"/>
    </source>
</evidence>
<name>A0A7I9YP33_MYCBU</name>
<accession>A0A7I9YP33</accession>
<sequence>MPVDPDFEEWLTGKPASPPPQPRTAAPISINGGVGDRYARKALGDECQTLASTPEGSRNDQLNRSAFNLASLVDGGHLDRDETIRCLEDAARQCGLTEREIGATIKSAFRGSAAKVGARAVPELDVEPAATISPTVETDSATPKFASRLLTRAALNELPDPAPLIADTLDRGTVALLYGKWGSFKSFTALDWAASVATGRAWQGRDTQQARALYVAAEGAYGLKGRLNAWETAWQTTIADGELDTLPCPVNLTSAADVRDLAALIRLNSYELVVFDTLSRCAVGADENSAKDCGFVLDNLVRLRECTPNGRGVVLAVHHTGKDGKTFRGSSVFEAGADTVYAVSADGGVVSLEREKRKDGPEADHLELRFEPIEGTGSGVLGVHRPPGPTGQADRLLTIFLENFAATGATKSELRAVAELPSASFHRAINVLVEGGYLANTGTAQRAFYVRGEAA</sequence>
<comment type="caution">
    <text evidence="2">The sequence shown here is derived from an EMBL/GenBank/DDBJ whole genome shotgun (WGS) entry which is preliminary data.</text>
</comment>
<evidence type="ECO:0000256" key="1">
    <source>
        <dbReference type="SAM" id="MobiDB-lite"/>
    </source>
</evidence>
<dbReference type="Gene3D" id="3.40.50.300">
    <property type="entry name" value="P-loop containing nucleotide triphosphate hydrolases"/>
    <property type="match status" value="1"/>
</dbReference>
<dbReference type="InterPro" id="IPR027417">
    <property type="entry name" value="P-loop_NTPase"/>
</dbReference>
<dbReference type="EMBL" id="BLKZ01000001">
    <property type="protein sequence ID" value="GFG90436.1"/>
    <property type="molecule type" value="Genomic_DNA"/>
</dbReference>